<gene>
    <name evidence="6" type="ORF">FNF29_00165</name>
</gene>
<feature type="region of interest" description="Disordered" evidence="4">
    <location>
        <begin position="258"/>
        <end position="291"/>
    </location>
</feature>
<reference evidence="6 7" key="1">
    <citation type="submission" date="2019-07" db="EMBL/GenBank/DDBJ databases">
        <title>Genomes of Cafeteria roenbergensis.</title>
        <authorList>
            <person name="Fischer M.G."/>
            <person name="Hackl T."/>
            <person name="Roman M."/>
        </authorList>
    </citation>
    <scope>NUCLEOTIDE SEQUENCE [LARGE SCALE GENOMIC DNA]</scope>
    <source>
        <strain evidence="6 7">BVI</strain>
    </source>
</reference>
<evidence type="ECO:0000256" key="4">
    <source>
        <dbReference type="SAM" id="MobiDB-lite"/>
    </source>
</evidence>
<comment type="cofactor">
    <cofactor evidence="1">
        <name>FAD</name>
        <dbReference type="ChEBI" id="CHEBI:57692"/>
    </cofactor>
</comment>
<feature type="region of interest" description="Disordered" evidence="4">
    <location>
        <begin position="657"/>
        <end position="680"/>
    </location>
</feature>
<sequence length="765" mass="76126">MAAPAAAFPTECDVLIIGGGIAGVSCAEEVRRLAPNARVLLVSASRSLVGVRSVVKVTLTIEELDVVERPLDFLEAQSEGGSGSGWVKARFGTVACIGVKERTATLANGAVVRFAKACCVCTGATPRSLDLRRADGADAELPAALRPHVIRDSPSVAALASSVVAAAVRRARSSQAPAAAPAAGGGGARRPARVLLVGNGPIACELAVALRSLASVSWCLRDGYVGRTLLDASASRFFVEEGAAGAALTEGPSDAEHAFGACGDPADGPGSVGAPPRCPSGSECGSAGPEGAAEGGSGFFANALGPRWVDALRSQVAAGLAANAATAGTAAANAAEPVAPAAAGAEGREGEASTGGRLTGGATRAARGQGASGEPTPPVGHLRLMRGAEVVACRAREGSAGWSAWWSVAADCELVTPAEQGDDQRGRPEDWEAACSSSSEADADAAFVAVVRVPGLSSAGGSFVAVAADVLVAATGVSPCVGMCPPELARGADGGLAVTRRMEARGGGGVVFAAGDAASIDWGLGGVGRRTETSIGGGSHSAATAPGGAEDCDDDDVDVGGEHWFPMRLWTQGRVTGAYAGARIACGAMTTAERGAPGLTELELEGGFNLDLFAHCTSLAGFKVVLLGRFNGQGLGEEYEEAVRALAAPTLEATASAAEGAPEAAATAGAPAAGEDGGEGGAQAGVTVRKVGRAGSDRCAVGVQVSWLPGHHYMKLVLLRGRVVGAVLVGDTDMEEAAERLIQGGHQLGDVDLTDPSVDIDGVLD</sequence>
<accession>A0A5A8CY25</accession>
<organism evidence="6 7">
    <name type="scientific">Cafeteria roenbergensis</name>
    <name type="common">Marine flagellate</name>
    <dbReference type="NCBI Taxonomy" id="33653"/>
    <lineage>
        <taxon>Eukaryota</taxon>
        <taxon>Sar</taxon>
        <taxon>Stramenopiles</taxon>
        <taxon>Bigyra</taxon>
        <taxon>Opalozoa</taxon>
        <taxon>Bicosoecida</taxon>
        <taxon>Cafeteriaceae</taxon>
        <taxon>Cafeteria</taxon>
    </lineage>
</organism>
<evidence type="ECO:0000256" key="1">
    <source>
        <dbReference type="ARBA" id="ARBA00001974"/>
    </source>
</evidence>
<name>A0A5A8CY25_CAFRO</name>
<dbReference type="InterPro" id="IPR050260">
    <property type="entry name" value="FAD-bd_OxRdtase"/>
</dbReference>
<evidence type="ECO:0000256" key="3">
    <source>
        <dbReference type="ARBA" id="ARBA00022827"/>
    </source>
</evidence>
<dbReference type="GO" id="GO:0016491">
    <property type="term" value="F:oxidoreductase activity"/>
    <property type="evidence" value="ECO:0007669"/>
    <property type="project" value="InterPro"/>
</dbReference>
<evidence type="ECO:0000259" key="5">
    <source>
        <dbReference type="Pfam" id="PF07992"/>
    </source>
</evidence>
<evidence type="ECO:0000313" key="6">
    <source>
        <dbReference type="EMBL" id="KAA0157589.1"/>
    </source>
</evidence>
<dbReference type="PRINTS" id="PR00368">
    <property type="entry name" value="FADPNR"/>
</dbReference>
<dbReference type="Proteomes" id="UP000323011">
    <property type="component" value="Unassembled WGS sequence"/>
</dbReference>
<dbReference type="Gene3D" id="3.50.50.60">
    <property type="entry name" value="FAD/NAD(P)-binding domain"/>
    <property type="match status" value="2"/>
</dbReference>
<evidence type="ECO:0000313" key="7">
    <source>
        <dbReference type="Proteomes" id="UP000323011"/>
    </source>
</evidence>
<feature type="region of interest" description="Disordered" evidence="4">
    <location>
        <begin position="418"/>
        <end position="437"/>
    </location>
</feature>
<feature type="region of interest" description="Disordered" evidence="4">
    <location>
        <begin position="341"/>
        <end position="381"/>
    </location>
</feature>
<dbReference type="SUPFAM" id="SSF51905">
    <property type="entry name" value="FAD/NAD(P)-binding domain"/>
    <property type="match status" value="2"/>
</dbReference>
<feature type="compositionally biased region" description="Low complexity" evidence="4">
    <location>
        <begin position="279"/>
        <end position="291"/>
    </location>
</feature>
<dbReference type="EMBL" id="VLTN01000001">
    <property type="protein sequence ID" value="KAA0157589.1"/>
    <property type="molecule type" value="Genomic_DNA"/>
</dbReference>
<dbReference type="PANTHER" id="PTHR43429">
    <property type="entry name" value="PYRIDINE NUCLEOTIDE-DISULFIDE OXIDOREDUCTASE DOMAIN-CONTAINING"/>
    <property type="match status" value="1"/>
</dbReference>
<dbReference type="InterPro" id="IPR023753">
    <property type="entry name" value="FAD/NAD-binding_dom"/>
</dbReference>
<evidence type="ECO:0000256" key="2">
    <source>
        <dbReference type="ARBA" id="ARBA00022630"/>
    </source>
</evidence>
<dbReference type="InterPro" id="IPR036188">
    <property type="entry name" value="FAD/NAD-bd_sf"/>
</dbReference>
<keyword evidence="2" id="KW-0285">Flavoprotein</keyword>
<feature type="compositionally biased region" description="Low complexity" evidence="4">
    <location>
        <begin position="352"/>
        <end position="373"/>
    </location>
</feature>
<dbReference type="AlphaFoldDB" id="A0A5A8CY25"/>
<keyword evidence="7" id="KW-1185">Reference proteome</keyword>
<dbReference type="PRINTS" id="PR00411">
    <property type="entry name" value="PNDRDTASEI"/>
</dbReference>
<keyword evidence="3" id="KW-0274">FAD</keyword>
<dbReference type="Pfam" id="PF07992">
    <property type="entry name" value="Pyr_redox_2"/>
    <property type="match status" value="1"/>
</dbReference>
<protein>
    <recommendedName>
        <fullName evidence="5">FAD/NAD(P)-binding domain-containing protein</fullName>
    </recommendedName>
</protein>
<dbReference type="PANTHER" id="PTHR43429:SF2">
    <property type="entry name" value="PYRIDINE NUCLEOTIDE-DISULFIDE OXIDOREDUCTASE DOMAIN-CONTAINING PROTEIN 1"/>
    <property type="match status" value="1"/>
</dbReference>
<feature type="domain" description="FAD/NAD(P)-binding" evidence="5">
    <location>
        <begin position="13"/>
        <end position="215"/>
    </location>
</feature>
<feature type="region of interest" description="Disordered" evidence="4">
    <location>
        <begin position="533"/>
        <end position="553"/>
    </location>
</feature>
<feature type="compositionally biased region" description="Low complexity" evidence="4">
    <location>
        <begin position="657"/>
        <end position="674"/>
    </location>
</feature>
<proteinExistence type="predicted"/>
<comment type="caution">
    <text evidence="6">The sequence shown here is derived from an EMBL/GenBank/DDBJ whole genome shotgun (WGS) entry which is preliminary data.</text>
</comment>